<dbReference type="eggNOG" id="COG0472">
    <property type="taxonomic scope" value="Bacteria"/>
</dbReference>
<dbReference type="RefSeq" id="WP_009020435.1">
    <property type="nucleotide sequence ID" value="NZ_DS999411.1"/>
</dbReference>
<keyword evidence="10" id="KW-1185">Reference proteome</keyword>
<dbReference type="STRING" id="565045.NOR51B_1636"/>
<dbReference type="GO" id="GO:0046872">
    <property type="term" value="F:metal ion binding"/>
    <property type="evidence" value="ECO:0007669"/>
    <property type="project" value="UniProtKB-KW"/>
</dbReference>
<evidence type="ECO:0000313" key="10">
    <source>
        <dbReference type="Proteomes" id="UP000004699"/>
    </source>
</evidence>
<dbReference type="Proteomes" id="UP000004699">
    <property type="component" value="Unassembled WGS sequence"/>
</dbReference>
<feature type="transmembrane region" description="Helical" evidence="8">
    <location>
        <begin position="226"/>
        <end position="243"/>
    </location>
</feature>
<keyword evidence="3 9" id="KW-0808">Transferase</keyword>
<gene>
    <name evidence="9" type="ORF">NOR51B_1636</name>
</gene>
<evidence type="ECO:0000313" key="9">
    <source>
        <dbReference type="EMBL" id="EED35689.1"/>
    </source>
</evidence>
<feature type="transmembrane region" description="Helical" evidence="8">
    <location>
        <begin position="6"/>
        <end position="26"/>
    </location>
</feature>
<sequence length="391" mass="42496">MSPLLLQTITSFCVTLTAIYLLARVAPSIGIVDRPDGRKRHRGEVPLVGGLAIFTSLCVGAVLWGVENETMILVNGNDALWVFMLGGAVLVVTGTLDDRFHLGVFLRVLSEVAAAIIIIEGLDLRVGALGDLLGTGVIRLAPEVAYPFTVIAIFGVINAFNMLDGMDGELAGLVLFSMATFYLFTGTAPGFVSLFVGTSLLAFLVSNLKLTPIVPKTFLGDAGSKLLGFIMVCLILAASSQQIGGVKLINPVTALFVVALPLFDMTYTTLRRVIRGENPVRADRTHIHHLLNDLGFSPRRSLVIILFIALSLQMLGLMLHRAQASEFHQLAIFLGCFVFYSFISNQSWLIARRLQTSVNALNVSFQDTIPINEEAEIKHWSRSSVSSKKHK</sequence>
<dbReference type="EMBL" id="DS999411">
    <property type="protein sequence ID" value="EED35689.1"/>
    <property type="molecule type" value="Genomic_DNA"/>
</dbReference>
<feature type="transmembrane region" description="Helical" evidence="8">
    <location>
        <begin position="72"/>
        <end position="92"/>
    </location>
</feature>
<keyword evidence="2" id="KW-1003">Cell membrane</keyword>
<dbReference type="PANTHER" id="PTHR22926">
    <property type="entry name" value="PHOSPHO-N-ACETYLMURAMOYL-PENTAPEPTIDE-TRANSFERASE"/>
    <property type="match status" value="1"/>
</dbReference>
<comment type="subcellular location">
    <subcellularLocation>
        <location evidence="1">Cell membrane</location>
        <topology evidence="1">Multi-pass membrane protein</topology>
    </subcellularLocation>
</comment>
<name>B8KVY7_9GAMM</name>
<protein>
    <submittedName>
        <fullName evidence="9">Undecaprenyl-phosphate alpha-N-acetylglucosaminyl 1-phosphatetransferase</fullName>
    </submittedName>
</protein>
<keyword evidence="5 8" id="KW-1133">Transmembrane helix</keyword>
<reference evidence="10" key="1">
    <citation type="journal article" date="2013" name="BMC Microbiol.">
        <title>Taxonomy and evolution of bacteriochlorophyll a-containing members of the OM60/NOR5 clade of marine gammaproteobacteria: description of Luminiphilus syltensis gen. nov., sp. nov., reclassification of Haliea rubra as Pseudohaliea rubra gen. nov., comb. nov., and emendation of Chromatocurvus halotolerans.</title>
        <authorList>
            <person name="Spring S."/>
            <person name="Riedel T."/>
            <person name="Sproer C."/>
            <person name="Yan S."/>
            <person name="Harder J."/>
            <person name="Fuchs B.M."/>
        </authorList>
    </citation>
    <scope>NUCLEOTIDE SEQUENCE [LARGE SCALE GENOMIC DNA]</scope>
    <source>
        <strain evidence="10">NOR51-B</strain>
    </source>
</reference>
<proteinExistence type="predicted"/>
<feature type="transmembrane region" description="Helical" evidence="8">
    <location>
        <begin position="327"/>
        <end position="343"/>
    </location>
</feature>
<evidence type="ECO:0000256" key="1">
    <source>
        <dbReference type="ARBA" id="ARBA00004651"/>
    </source>
</evidence>
<dbReference type="PANTHER" id="PTHR22926:SF3">
    <property type="entry name" value="UNDECAPRENYL-PHOSPHATE ALPHA-N-ACETYLGLUCOSAMINYL 1-PHOSPHATE TRANSFERASE"/>
    <property type="match status" value="1"/>
</dbReference>
<evidence type="ECO:0000256" key="5">
    <source>
        <dbReference type="ARBA" id="ARBA00022989"/>
    </source>
</evidence>
<keyword evidence="7" id="KW-0460">Magnesium</keyword>
<accession>B8KVY7</accession>
<dbReference type="OrthoDB" id="9783652at2"/>
<organism evidence="9 10">
    <name type="scientific">Luminiphilus syltensis NOR5-1B</name>
    <dbReference type="NCBI Taxonomy" id="565045"/>
    <lineage>
        <taxon>Bacteria</taxon>
        <taxon>Pseudomonadati</taxon>
        <taxon>Pseudomonadota</taxon>
        <taxon>Gammaproteobacteria</taxon>
        <taxon>Cellvibrionales</taxon>
        <taxon>Halieaceae</taxon>
        <taxon>Luminiphilus</taxon>
    </lineage>
</organism>
<keyword evidence="7" id="KW-0479">Metal-binding</keyword>
<dbReference type="CDD" id="cd06853">
    <property type="entry name" value="GT_WecA_like"/>
    <property type="match status" value="1"/>
</dbReference>
<feature type="transmembrane region" description="Helical" evidence="8">
    <location>
        <begin position="104"/>
        <end position="124"/>
    </location>
</feature>
<comment type="cofactor">
    <cofactor evidence="7">
        <name>Mg(2+)</name>
        <dbReference type="ChEBI" id="CHEBI:18420"/>
    </cofactor>
</comment>
<evidence type="ECO:0000256" key="8">
    <source>
        <dbReference type="SAM" id="Phobius"/>
    </source>
</evidence>
<feature type="transmembrane region" description="Helical" evidence="8">
    <location>
        <begin position="302"/>
        <end position="321"/>
    </location>
</feature>
<feature type="binding site" evidence="7">
    <location>
        <position position="221"/>
    </location>
    <ligand>
        <name>Mg(2+)</name>
        <dbReference type="ChEBI" id="CHEBI:18420"/>
    </ligand>
</feature>
<dbReference type="GO" id="GO:0005886">
    <property type="term" value="C:plasma membrane"/>
    <property type="evidence" value="ECO:0007669"/>
    <property type="project" value="UniProtKB-SubCell"/>
</dbReference>
<evidence type="ECO:0000256" key="3">
    <source>
        <dbReference type="ARBA" id="ARBA00022679"/>
    </source>
</evidence>
<dbReference type="GO" id="GO:0016780">
    <property type="term" value="F:phosphotransferase activity, for other substituted phosphate groups"/>
    <property type="evidence" value="ECO:0007669"/>
    <property type="project" value="InterPro"/>
</dbReference>
<feature type="transmembrane region" description="Helical" evidence="8">
    <location>
        <begin position="144"/>
        <end position="163"/>
    </location>
</feature>
<evidence type="ECO:0000256" key="6">
    <source>
        <dbReference type="ARBA" id="ARBA00023136"/>
    </source>
</evidence>
<evidence type="ECO:0000256" key="4">
    <source>
        <dbReference type="ARBA" id="ARBA00022692"/>
    </source>
</evidence>
<dbReference type="GO" id="GO:0009103">
    <property type="term" value="P:lipopolysaccharide biosynthetic process"/>
    <property type="evidence" value="ECO:0007669"/>
    <property type="project" value="TreeGrafter"/>
</dbReference>
<dbReference type="HOGENOM" id="CLU_023982_1_0_6"/>
<keyword evidence="6 8" id="KW-0472">Membrane</keyword>
<dbReference type="GO" id="GO:0044038">
    <property type="term" value="P:cell wall macromolecule biosynthetic process"/>
    <property type="evidence" value="ECO:0007669"/>
    <property type="project" value="TreeGrafter"/>
</dbReference>
<evidence type="ECO:0000256" key="7">
    <source>
        <dbReference type="PIRSR" id="PIRSR600715-1"/>
    </source>
</evidence>
<feature type="transmembrane region" description="Helical" evidence="8">
    <location>
        <begin position="47"/>
        <end position="66"/>
    </location>
</feature>
<dbReference type="AlphaFoldDB" id="B8KVY7"/>
<dbReference type="InterPro" id="IPR000715">
    <property type="entry name" value="Glycosyl_transferase_4"/>
</dbReference>
<evidence type="ECO:0000256" key="2">
    <source>
        <dbReference type="ARBA" id="ARBA00022475"/>
    </source>
</evidence>
<dbReference type="GO" id="GO:0071555">
    <property type="term" value="P:cell wall organization"/>
    <property type="evidence" value="ECO:0007669"/>
    <property type="project" value="TreeGrafter"/>
</dbReference>
<keyword evidence="4 8" id="KW-0812">Transmembrane</keyword>
<dbReference type="Pfam" id="PF00953">
    <property type="entry name" value="Glycos_transf_4"/>
    <property type="match status" value="1"/>
</dbReference>
<feature type="binding site" evidence="7">
    <location>
        <position position="161"/>
    </location>
    <ligand>
        <name>Mg(2+)</name>
        <dbReference type="ChEBI" id="CHEBI:18420"/>
    </ligand>
</feature>